<feature type="region of interest" description="Disordered" evidence="4">
    <location>
        <begin position="1093"/>
        <end position="1156"/>
    </location>
</feature>
<comment type="similarity">
    <text evidence="1">Belongs to the adenomatous polyposis coli (APC) family.</text>
</comment>
<dbReference type="AlphaFoldDB" id="A0ABD6EEX6"/>
<feature type="repeat" description="ARM" evidence="3">
    <location>
        <begin position="284"/>
        <end position="311"/>
    </location>
</feature>
<dbReference type="GO" id="GO:0016055">
    <property type="term" value="P:Wnt signaling pathway"/>
    <property type="evidence" value="ECO:0007669"/>
    <property type="project" value="UniProtKB-KW"/>
</dbReference>
<feature type="compositionally biased region" description="Basic and acidic residues" evidence="4">
    <location>
        <begin position="840"/>
        <end position="864"/>
    </location>
</feature>
<evidence type="ECO:0000313" key="5">
    <source>
        <dbReference type="EMBL" id="MFH4975433.1"/>
    </source>
</evidence>
<evidence type="ECO:0000256" key="2">
    <source>
        <dbReference type="ARBA" id="ARBA00022687"/>
    </source>
</evidence>
<accession>A0ABD6EEX6</accession>
<evidence type="ECO:0008006" key="7">
    <source>
        <dbReference type="Google" id="ProtNLM"/>
    </source>
</evidence>
<dbReference type="Gene3D" id="1.25.10.10">
    <property type="entry name" value="Leucine-rich Repeat Variant"/>
    <property type="match status" value="1"/>
</dbReference>
<feature type="compositionally biased region" description="Polar residues" evidence="4">
    <location>
        <begin position="662"/>
        <end position="672"/>
    </location>
</feature>
<dbReference type="EMBL" id="JBGFUD010000902">
    <property type="protein sequence ID" value="MFH4975433.1"/>
    <property type="molecule type" value="Genomic_DNA"/>
</dbReference>
<protein>
    <recommendedName>
        <fullName evidence="7">Adenomatous polyposis coli protein</fullName>
    </recommendedName>
</protein>
<feature type="region of interest" description="Disordered" evidence="4">
    <location>
        <begin position="939"/>
        <end position="976"/>
    </location>
</feature>
<dbReference type="SUPFAM" id="SSF48371">
    <property type="entry name" value="ARM repeat"/>
    <property type="match status" value="1"/>
</dbReference>
<keyword evidence="6" id="KW-1185">Reference proteome</keyword>
<sequence length="1210" mass="133239">MKSVENVDSASSSSTLLYSERLNMTEHEIDHQINEVISSLRLETLRRCPPKEGDDERLKRLHWRVEAIVNEEPDDNRRRRLRSILPAANCVREQLLYLRARLHSTSNPNISSFEYIDLMHSALTSIMKESFDEEYRKLSVIIGVLDAVAESLVLELSVFGVECPPEHRPIRKLLASSLTNLSFGNARSKHRLCSYPDLIGCVVNIINECQCLVQVYSGLLRNLSWMADAEMSSVLSASVAPLVRASLRSYQSRETKCLCATLSALWNLASHSRDNKRAICEESGCLEMLIDLLTTDAQQTAIVEPASGVLKYASMYLAVVGAQQYLSSSTLHTMVLKLVDLLNSPSFTIIGNGLGVLSQMLAKDQQLRLHLRKNSKAMQLLTHLRNSAREDIRNPVKVVLDYVHSTDLSGTYPPPFRISPIPPPYRSAMSASYGDPSVTSSTPYKGSPRLLKYRNTLGRSIPSPNTFAGNHGYAFATGANSAQYSAHSFAPRPGDQRFASTSYQFTEGVEEYSDFSFRASKENTAEHHISSKNELFKKPSECERNCPGLNSDISTSSREERECQERQVEDPLLMQLQQPDDPSFEIEDSVRCTRCTSAQSLSSLLPGDKSAWDSCSNSALNSNRLSPASATDLPDSPTQCMPLHSDEILIGNISKNEDSLEGNVSKSENTGSCGEKSGQKIKMTTEIEENDQLDGAVTAVSKNLMSIGESSKATNSVDDEGDYGSFISPSDPDLLDRSIEAAMPKSSRIEINDEFLADMIERVQPKPSPRNRQRVVDSTRNFSSASTAQANSASSSLRTEDDDFLLQSIANVLPPPSTSRPYMPTYGSSQKNSRALTYDTARKSDGPRRDAVMEEHRNERKVDEMTSSQQLSNKPPKVVESKRLFEHEYKSCLSVQSVGTMTSPISEIPKIKSFSDEMKNFTLSRNLVLSGKSQEKLEVPSSLSQALQQSSSEDSDTLSEDSFSQPYENDDNIDVGLPYDIDNAELDESVIIDCKVAYLEAPISSGSRSVRRNKVDKCKPSRSNTSVHVRKKATSCPPSKTPSPLPSAPVKRPSASIIPRATSKYCPQSGTGRSTVVRKGASEKTIITSKVKATVASNSASTSADKKDEKSESKSGKTNVMRRSEQKCQKSEPCETDLESKTFNSSRSISSKSARVAPFNYKPSSHVEIASKCASSSVDEDSTSKALKVKDTVNSGENKSSLKHMLVTTV</sequence>
<evidence type="ECO:0000256" key="4">
    <source>
        <dbReference type="SAM" id="MobiDB-lite"/>
    </source>
</evidence>
<dbReference type="PROSITE" id="PS50176">
    <property type="entry name" value="ARM_REPEAT"/>
    <property type="match status" value="1"/>
</dbReference>
<feature type="compositionally biased region" description="Polar residues" evidence="4">
    <location>
        <begin position="826"/>
        <end position="835"/>
    </location>
</feature>
<feature type="region of interest" description="Disordered" evidence="4">
    <location>
        <begin position="761"/>
        <end position="799"/>
    </location>
</feature>
<name>A0ABD6EEX6_9BILA</name>
<evidence type="ECO:0000313" key="6">
    <source>
        <dbReference type="Proteomes" id="UP001608902"/>
    </source>
</evidence>
<feature type="region of interest" description="Disordered" evidence="4">
    <location>
        <begin position="1009"/>
        <end position="1053"/>
    </location>
</feature>
<feature type="compositionally biased region" description="Low complexity" evidence="4">
    <location>
        <begin position="1093"/>
        <end position="1103"/>
    </location>
</feature>
<dbReference type="PANTHER" id="PTHR12607:SF12">
    <property type="entry name" value="APC-LIKE, ISOFORM A-RELATED"/>
    <property type="match status" value="1"/>
</dbReference>
<dbReference type="InterPro" id="IPR011989">
    <property type="entry name" value="ARM-like"/>
</dbReference>
<gene>
    <name evidence="5" type="ORF">AB6A40_002142</name>
</gene>
<feature type="compositionally biased region" description="Low complexity" evidence="4">
    <location>
        <begin position="1141"/>
        <end position="1153"/>
    </location>
</feature>
<dbReference type="InterPro" id="IPR016024">
    <property type="entry name" value="ARM-type_fold"/>
</dbReference>
<feature type="compositionally biased region" description="Low complexity" evidence="4">
    <location>
        <begin position="941"/>
        <end position="952"/>
    </location>
</feature>
<dbReference type="InterPro" id="IPR026818">
    <property type="entry name" value="Apc_fam"/>
</dbReference>
<dbReference type="GO" id="GO:0005737">
    <property type="term" value="C:cytoplasm"/>
    <property type="evidence" value="ECO:0007669"/>
    <property type="project" value="UniProtKB-ARBA"/>
</dbReference>
<comment type="caution">
    <text evidence="5">The sequence shown here is derived from an EMBL/GenBank/DDBJ whole genome shotgun (WGS) entry which is preliminary data.</text>
</comment>
<feature type="region of interest" description="Disordered" evidence="4">
    <location>
        <begin position="815"/>
        <end position="876"/>
    </location>
</feature>
<proteinExistence type="inferred from homology"/>
<dbReference type="Proteomes" id="UP001608902">
    <property type="component" value="Unassembled WGS sequence"/>
</dbReference>
<dbReference type="GO" id="GO:0071944">
    <property type="term" value="C:cell periphery"/>
    <property type="evidence" value="ECO:0007669"/>
    <property type="project" value="UniProtKB-ARBA"/>
</dbReference>
<dbReference type="InterPro" id="IPR000225">
    <property type="entry name" value="Armadillo"/>
</dbReference>
<feature type="compositionally biased region" description="Low complexity" evidence="4">
    <location>
        <begin position="783"/>
        <end position="796"/>
    </location>
</feature>
<evidence type="ECO:0000256" key="3">
    <source>
        <dbReference type="PROSITE-ProRule" id="PRU00259"/>
    </source>
</evidence>
<reference evidence="5 6" key="1">
    <citation type="submission" date="2024-08" db="EMBL/GenBank/DDBJ databases">
        <title>Gnathostoma spinigerum genome.</title>
        <authorList>
            <person name="Gonzalez-Bertolin B."/>
            <person name="Monzon S."/>
            <person name="Zaballos A."/>
            <person name="Jimenez P."/>
            <person name="Dekumyoy P."/>
            <person name="Varona S."/>
            <person name="Cuesta I."/>
            <person name="Sumanam S."/>
            <person name="Adisakwattana P."/>
            <person name="Gasser R.B."/>
            <person name="Hernandez-Gonzalez A."/>
            <person name="Young N.D."/>
            <person name="Perteguer M.J."/>
        </authorList>
    </citation>
    <scope>NUCLEOTIDE SEQUENCE [LARGE SCALE GENOMIC DNA]</scope>
    <source>
        <strain evidence="5">AL3</strain>
        <tissue evidence="5">Liver</tissue>
    </source>
</reference>
<keyword evidence="2" id="KW-0879">Wnt signaling pathway</keyword>
<feature type="region of interest" description="Disordered" evidence="4">
    <location>
        <begin position="659"/>
        <end position="678"/>
    </location>
</feature>
<feature type="compositionally biased region" description="Basic and acidic residues" evidence="4">
    <location>
        <begin position="1104"/>
        <end position="1115"/>
    </location>
</feature>
<organism evidence="5 6">
    <name type="scientific">Gnathostoma spinigerum</name>
    <dbReference type="NCBI Taxonomy" id="75299"/>
    <lineage>
        <taxon>Eukaryota</taxon>
        <taxon>Metazoa</taxon>
        <taxon>Ecdysozoa</taxon>
        <taxon>Nematoda</taxon>
        <taxon>Chromadorea</taxon>
        <taxon>Rhabditida</taxon>
        <taxon>Spirurina</taxon>
        <taxon>Gnathostomatomorpha</taxon>
        <taxon>Gnathostomatoidea</taxon>
        <taxon>Gnathostomatidae</taxon>
        <taxon>Gnathostoma</taxon>
    </lineage>
</organism>
<evidence type="ECO:0000256" key="1">
    <source>
        <dbReference type="ARBA" id="ARBA00009051"/>
    </source>
</evidence>
<dbReference type="PANTHER" id="PTHR12607">
    <property type="entry name" value="ADENOMATOUS POLYPOSIS COLI PROTEIN FAMILY"/>
    <property type="match status" value="1"/>
</dbReference>
<feature type="compositionally biased region" description="Basic and acidic residues" evidence="4">
    <location>
        <begin position="1122"/>
        <end position="1133"/>
    </location>
</feature>